<proteinExistence type="predicted"/>
<dbReference type="KEGG" id="pfaa:MM59RIKEN_08780"/>
<dbReference type="AlphaFoldDB" id="A0A810Q5H1"/>
<keyword evidence="3" id="KW-1185">Reference proteome</keyword>
<feature type="region of interest" description="Disordered" evidence="1">
    <location>
        <begin position="44"/>
        <end position="67"/>
    </location>
</feature>
<reference evidence="2" key="1">
    <citation type="submission" date="2020-09" db="EMBL/GenBank/DDBJ databases">
        <title>New species isolated from human feces.</title>
        <authorList>
            <person name="Kitahara M."/>
            <person name="Shigeno Y."/>
            <person name="Shime M."/>
            <person name="Matsumoto Y."/>
            <person name="Nakamura S."/>
            <person name="Motooka D."/>
            <person name="Fukuoka S."/>
            <person name="Nishikawa H."/>
            <person name="Benno Y."/>
        </authorList>
    </citation>
    <scope>NUCLEOTIDE SEQUENCE</scope>
    <source>
        <strain evidence="2">MM59</strain>
    </source>
</reference>
<evidence type="ECO:0000313" key="2">
    <source>
        <dbReference type="EMBL" id="BCK83559.1"/>
    </source>
</evidence>
<dbReference type="EMBL" id="AP023420">
    <property type="protein sequence ID" value="BCK83559.1"/>
    <property type="molecule type" value="Genomic_DNA"/>
</dbReference>
<name>A0A810Q5H1_9FIRM</name>
<gene>
    <name evidence="2" type="ORF">MM59RIKEN_08780</name>
</gene>
<dbReference type="RefSeq" id="WP_187028209.1">
    <property type="nucleotide sequence ID" value="NZ_AP023420.1"/>
</dbReference>
<dbReference type="Proteomes" id="UP000679848">
    <property type="component" value="Chromosome"/>
</dbReference>
<sequence length="67" mass="7508">MADYRKPYFALFNAITEALMYLELGAYEDVRDILVEAQQTGEELVISQSDEEDEGSMKAPGFGGMRP</sequence>
<protein>
    <submittedName>
        <fullName evidence="2">Uncharacterized protein</fullName>
    </submittedName>
</protein>
<organism evidence="2 3">
    <name type="scientific">Pusillibacter faecalis</name>
    <dbReference type="NCBI Taxonomy" id="2714358"/>
    <lineage>
        <taxon>Bacteria</taxon>
        <taxon>Bacillati</taxon>
        <taxon>Bacillota</taxon>
        <taxon>Clostridia</taxon>
        <taxon>Eubacteriales</taxon>
        <taxon>Oscillospiraceae</taxon>
        <taxon>Pusillibacter</taxon>
    </lineage>
</organism>
<accession>A0A810Q5H1</accession>
<evidence type="ECO:0000256" key="1">
    <source>
        <dbReference type="SAM" id="MobiDB-lite"/>
    </source>
</evidence>
<evidence type="ECO:0000313" key="3">
    <source>
        <dbReference type="Proteomes" id="UP000679848"/>
    </source>
</evidence>